<feature type="region of interest" description="Disordered" evidence="1">
    <location>
        <begin position="1"/>
        <end position="31"/>
    </location>
</feature>
<organism evidence="2 3">
    <name type="scientific">Colletotrichum melonis</name>
    <dbReference type="NCBI Taxonomy" id="1209925"/>
    <lineage>
        <taxon>Eukaryota</taxon>
        <taxon>Fungi</taxon>
        <taxon>Dikarya</taxon>
        <taxon>Ascomycota</taxon>
        <taxon>Pezizomycotina</taxon>
        <taxon>Sordariomycetes</taxon>
        <taxon>Hypocreomycetidae</taxon>
        <taxon>Glomerellales</taxon>
        <taxon>Glomerellaceae</taxon>
        <taxon>Colletotrichum</taxon>
        <taxon>Colletotrichum acutatum species complex</taxon>
    </lineage>
</organism>
<evidence type="ECO:0000256" key="1">
    <source>
        <dbReference type="SAM" id="MobiDB-lite"/>
    </source>
</evidence>
<proteinExistence type="predicted"/>
<feature type="compositionally biased region" description="Polar residues" evidence="1">
    <location>
        <begin position="1"/>
        <end position="12"/>
    </location>
</feature>
<evidence type="ECO:0000313" key="2">
    <source>
        <dbReference type="EMBL" id="KAK1459067.1"/>
    </source>
</evidence>
<sequence>MTNKASNMSSHTAFVRPVHPKVGSSTTAMLP</sequence>
<reference evidence="2 3" key="1">
    <citation type="submission" date="2016-10" db="EMBL/GenBank/DDBJ databases">
        <title>The genome sequence of Colletotrichum fioriniae PJ7.</title>
        <authorList>
            <person name="Baroncelli R."/>
        </authorList>
    </citation>
    <scope>NUCLEOTIDE SEQUENCE [LARGE SCALE GENOMIC DNA]</scope>
    <source>
        <strain evidence="2">Col 31</strain>
    </source>
</reference>
<dbReference type="AlphaFoldDB" id="A0AAI9XPW6"/>
<evidence type="ECO:0000313" key="3">
    <source>
        <dbReference type="Proteomes" id="UP001239795"/>
    </source>
</evidence>
<name>A0AAI9XPW6_9PEZI</name>
<gene>
    <name evidence="2" type="ORF">CMEL01_02066</name>
</gene>
<dbReference type="EMBL" id="MLGG01000013">
    <property type="protein sequence ID" value="KAK1459067.1"/>
    <property type="molecule type" value="Genomic_DNA"/>
</dbReference>
<dbReference type="Proteomes" id="UP001239795">
    <property type="component" value="Unassembled WGS sequence"/>
</dbReference>
<comment type="caution">
    <text evidence="2">The sequence shown here is derived from an EMBL/GenBank/DDBJ whole genome shotgun (WGS) entry which is preliminary data.</text>
</comment>
<accession>A0AAI9XPW6</accession>
<protein>
    <submittedName>
        <fullName evidence="2">Uncharacterized protein</fullName>
    </submittedName>
</protein>
<keyword evidence="3" id="KW-1185">Reference proteome</keyword>